<accession>A0AAG5D0X2</accession>
<name>A0AAG5D0X2_ANOAO</name>
<keyword evidence="2" id="KW-1185">Reference proteome</keyword>
<evidence type="ECO:0000313" key="1">
    <source>
        <dbReference type="EnsemblMetazoa" id="ENSAATROPP004791"/>
    </source>
</evidence>
<dbReference type="EnsemblMetazoa" id="ENSAATROPT005096">
    <property type="protein sequence ID" value="ENSAATROPP004791"/>
    <property type="gene ID" value="ENSAATROPG004067"/>
</dbReference>
<protein>
    <submittedName>
        <fullName evidence="1">Uncharacterized protein</fullName>
    </submittedName>
</protein>
<reference evidence="2" key="1">
    <citation type="submission" date="2021-09" db="EMBL/GenBank/DDBJ databases">
        <authorList>
            <consortium name="Infravec"/>
            <person name="Campbell I L."/>
            <person name="Maslen G."/>
            <person name="Yates A."/>
        </authorList>
    </citation>
    <scope>NUCLEOTIDE SEQUENCE [LARGE SCALE GENOMIC DNA]</scope>
    <source>
        <strain evidence="2">Infravec2 EBRE</strain>
    </source>
</reference>
<reference evidence="1" key="2">
    <citation type="submission" date="2024-04" db="UniProtKB">
        <authorList>
            <consortium name="EnsemblMetazoa"/>
        </authorList>
    </citation>
    <scope>IDENTIFICATION</scope>
    <source>
        <strain evidence="1">EBRO</strain>
    </source>
</reference>
<sequence length="63" mass="7581">MAARTHVHSLLHAHKRDRAIYFCCVGNLFQICQTHVLFWFSFYFGMYPFTFLIQINLKLIKNE</sequence>
<dbReference type="Proteomes" id="UP000075880">
    <property type="component" value="Unassembled WGS sequence"/>
</dbReference>
<dbReference type="EnsemblMetazoa" id="ENSAATROPT014541">
    <property type="protein sequence ID" value="ENSAATROPP013255"/>
    <property type="gene ID" value="ENSAATROPG011795"/>
</dbReference>
<evidence type="ECO:0000313" key="2">
    <source>
        <dbReference type="Proteomes" id="UP000075880"/>
    </source>
</evidence>
<dbReference type="AlphaFoldDB" id="A0AAG5D0X2"/>
<proteinExistence type="predicted"/>
<organism evidence="1 2">
    <name type="scientific">Anopheles atroparvus</name>
    <name type="common">European mosquito</name>
    <dbReference type="NCBI Taxonomy" id="41427"/>
    <lineage>
        <taxon>Eukaryota</taxon>
        <taxon>Metazoa</taxon>
        <taxon>Ecdysozoa</taxon>
        <taxon>Arthropoda</taxon>
        <taxon>Hexapoda</taxon>
        <taxon>Insecta</taxon>
        <taxon>Pterygota</taxon>
        <taxon>Neoptera</taxon>
        <taxon>Endopterygota</taxon>
        <taxon>Diptera</taxon>
        <taxon>Nematocera</taxon>
        <taxon>Culicoidea</taxon>
        <taxon>Culicidae</taxon>
        <taxon>Anophelinae</taxon>
        <taxon>Anopheles</taxon>
    </lineage>
</organism>